<feature type="non-terminal residue" evidence="1">
    <location>
        <position position="1"/>
    </location>
</feature>
<keyword evidence="2" id="KW-1185">Reference proteome</keyword>
<organism evidence="1 2">
    <name type="scientific">Pristionchus mayeri</name>
    <dbReference type="NCBI Taxonomy" id="1317129"/>
    <lineage>
        <taxon>Eukaryota</taxon>
        <taxon>Metazoa</taxon>
        <taxon>Ecdysozoa</taxon>
        <taxon>Nematoda</taxon>
        <taxon>Chromadorea</taxon>
        <taxon>Rhabditida</taxon>
        <taxon>Rhabditina</taxon>
        <taxon>Diplogasteromorpha</taxon>
        <taxon>Diplogasteroidea</taxon>
        <taxon>Neodiplogasteridae</taxon>
        <taxon>Pristionchus</taxon>
    </lineage>
</organism>
<name>A0AAN5CBI6_9BILA</name>
<reference evidence="2" key="1">
    <citation type="submission" date="2022-10" db="EMBL/GenBank/DDBJ databases">
        <title>Genome assembly of Pristionchus species.</title>
        <authorList>
            <person name="Yoshida K."/>
            <person name="Sommer R.J."/>
        </authorList>
    </citation>
    <scope>NUCLEOTIDE SEQUENCE [LARGE SCALE GENOMIC DNA]</scope>
    <source>
        <strain evidence="2">RS5460</strain>
    </source>
</reference>
<proteinExistence type="predicted"/>
<dbReference type="Proteomes" id="UP001328107">
    <property type="component" value="Unassembled WGS sequence"/>
</dbReference>
<dbReference type="AlphaFoldDB" id="A0AAN5CBI6"/>
<protein>
    <submittedName>
        <fullName evidence="1">Uncharacterized protein</fullName>
    </submittedName>
</protein>
<sequence length="106" mass="11978">RSVHSSLPYTHYFLLAGSYSNEIVEASKFLMMLSIGYRIHRFILCAIFTKQASRMHRMGLRVISYQPSAVVPNYTASALDASDGLRISVLPKITEPSLFTRYCSKV</sequence>
<gene>
    <name evidence="1" type="ORF">PMAYCL1PPCAC_06259</name>
</gene>
<accession>A0AAN5CBI6</accession>
<dbReference type="EMBL" id="BTRK01000002">
    <property type="protein sequence ID" value="GMR36064.1"/>
    <property type="molecule type" value="Genomic_DNA"/>
</dbReference>
<evidence type="ECO:0000313" key="1">
    <source>
        <dbReference type="EMBL" id="GMR36064.1"/>
    </source>
</evidence>
<comment type="caution">
    <text evidence="1">The sequence shown here is derived from an EMBL/GenBank/DDBJ whole genome shotgun (WGS) entry which is preliminary data.</text>
</comment>
<evidence type="ECO:0000313" key="2">
    <source>
        <dbReference type="Proteomes" id="UP001328107"/>
    </source>
</evidence>